<keyword evidence="2" id="KW-1185">Reference proteome</keyword>
<proteinExistence type="predicted"/>
<organism evidence="1 2">
    <name type="scientific">Riemerella columbipharyngis</name>
    <dbReference type="NCBI Taxonomy" id="1071918"/>
    <lineage>
        <taxon>Bacteria</taxon>
        <taxon>Pseudomonadati</taxon>
        <taxon>Bacteroidota</taxon>
        <taxon>Flavobacteriia</taxon>
        <taxon>Flavobacteriales</taxon>
        <taxon>Weeksellaceae</taxon>
        <taxon>Riemerella</taxon>
    </lineage>
</organism>
<dbReference type="RefSeq" id="WP_092737189.1">
    <property type="nucleotide sequence ID" value="NZ_FNAS01000013.1"/>
</dbReference>
<evidence type="ECO:0000313" key="2">
    <source>
        <dbReference type="Proteomes" id="UP000198517"/>
    </source>
</evidence>
<dbReference type="Proteomes" id="UP000198517">
    <property type="component" value="Unassembled WGS sequence"/>
</dbReference>
<reference evidence="1 2" key="1">
    <citation type="submission" date="2016-10" db="EMBL/GenBank/DDBJ databases">
        <authorList>
            <person name="de Groot N.N."/>
        </authorList>
    </citation>
    <scope>NUCLEOTIDE SEQUENCE [LARGE SCALE GENOMIC DNA]</scope>
    <source>
        <strain evidence="1 2">DSM 24015</strain>
    </source>
</reference>
<dbReference type="AlphaFoldDB" id="A0A1G7E0T4"/>
<protein>
    <submittedName>
        <fullName evidence="1">Uncharacterized protein</fullName>
    </submittedName>
</protein>
<sequence length="166" mass="20074">MAKQKNFPKPLYLNRDALELFRMKFLYKVKMNFFSNTFVYTSDNIENKNIPYLLGELHSICVDDSWKEEKNNFTTFISSREDYDNALNGIYSNAFLFFIKRINQKQTLEDEKKNKLTADVYIILEEDFILYHRDRANFIKYKKIENHFDEEILLSTMQEQPMNKLF</sequence>
<dbReference type="STRING" id="1071918.SAMN05421544_11362"/>
<gene>
    <name evidence="1" type="ORF">SAMN05421544_11362</name>
</gene>
<name>A0A1G7E0T4_9FLAO</name>
<evidence type="ECO:0000313" key="1">
    <source>
        <dbReference type="EMBL" id="SDE57333.1"/>
    </source>
</evidence>
<accession>A0A1G7E0T4</accession>
<dbReference type="OrthoDB" id="9940901at2"/>
<dbReference type="EMBL" id="FNAS01000013">
    <property type="protein sequence ID" value="SDE57333.1"/>
    <property type="molecule type" value="Genomic_DNA"/>
</dbReference>